<dbReference type="EMBL" id="SIDB01000009">
    <property type="protein sequence ID" value="KAI3427994.1"/>
    <property type="molecule type" value="Genomic_DNA"/>
</dbReference>
<keyword evidence="4" id="KW-1185">Reference proteome</keyword>
<feature type="compositionally biased region" description="Polar residues" evidence="2">
    <location>
        <begin position="566"/>
        <end position="575"/>
    </location>
</feature>
<feature type="region of interest" description="Disordered" evidence="2">
    <location>
        <begin position="495"/>
        <end position="575"/>
    </location>
</feature>
<feature type="compositionally biased region" description="Low complexity" evidence="2">
    <location>
        <begin position="495"/>
        <end position="508"/>
    </location>
</feature>
<evidence type="ECO:0008006" key="5">
    <source>
        <dbReference type="Google" id="ProtNLM"/>
    </source>
</evidence>
<gene>
    <name evidence="3" type="ORF">D9Q98_006382</name>
</gene>
<feature type="compositionally biased region" description="Low complexity" evidence="2">
    <location>
        <begin position="277"/>
        <end position="328"/>
    </location>
</feature>
<evidence type="ECO:0000256" key="1">
    <source>
        <dbReference type="SAM" id="Coils"/>
    </source>
</evidence>
<proteinExistence type="predicted"/>
<reference evidence="3" key="1">
    <citation type="journal article" date="2019" name="Plant J.">
        <title>Chlorella vulgaris genome assembly and annotation reveals the molecular basis for metabolic acclimation to high light conditions.</title>
        <authorList>
            <person name="Cecchin M."/>
            <person name="Marcolungo L."/>
            <person name="Rossato M."/>
            <person name="Girolomoni L."/>
            <person name="Cosentino E."/>
            <person name="Cuine S."/>
            <person name="Li-Beisson Y."/>
            <person name="Delledonne M."/>
            <person name="Ballottari M."/>
        </authorList>
    </citation>
    <scope>NUCLEOTIDE SEQUENCE</scope>
    <source>
        <strain evidence="3">211/11P</strain>
    </source>
</reference>
<sequence length="631" mass="65467">MPGGMELDLVDPALRKSLQLELGYKCLARVECGTNGNVTPGLLLERSSKLHADRQQGGDATTVGGVLYIKCLADCCAARPLGLHSMGGSIYSGNAFEAHAGRSYRKKWRETIRVLPQGISLKAWLSSVGREYGAAEYAKHSSPRTKEELVEAALAAVAAAASAMASESSAASHYSGGDPGLRPGLDESPALQSPLLKGLWGGLPHPQQQHAQSAALATLLSAARPPLLAGPHKEPQQPQPGMDLGRNSEQLPLPTMPEGEALTAVSGQLRGAASAFPASSPVAAGSADMSRSLSGSRSSGSLLQGLHIQQQQQRQRQQPPMSRPTPQRASPACDAPQQLPLLQVVAALHSLSSDEQRLQDQGNASTGGVAAPPACVLHDTLAAVPNTNARTLADWSPADNDAVMVAVVKHIQSQAEQVQQLRELAAVQQQRIQQQEAQLLQQAQRLDAQSVEAQHAAQQAARQTAVQLELQHTADVLRAGIAALFSSQLPQAGSTAAAQQPAAERPAASDSGAPGMPCVSADRHAVNDETASRLPGPAAPSPPHAAQHQHASQPRQPPAVAADLSCGNQGPAQSSDQFAGWLAEVAAAAALDNGQSRQAASKRPREDGIAGGTGSGGSCDDARLAKRSVAN</sequence>
<keyword evidence="1" id="KW-0175">Coiled coil</keyword>
<protein>
    <recommendedName>
        <fullName evidence="5">SAND domain-containing protein</fullName>
    </recommendedName>
</protein>
<feature type="compositionally biased region" description="Low complexity" evidence="2">
    <location>
        <begin position="544"/>
        <end position="554"/>
    </location>
</feature>
<comment type="caution">
    <text evidence="3">The sequence shown here is derived from an EMBL/GenBank/DDBJ whole genome shotgun (WGS) entry which is preliminary data.</text>
</comment>
<evidence type="ECO:0000313" key="4">
    <source>
        <dbReference type="Proteomes" id="UP001055712"/>
    </source>
</evidence>
<feature type="coiled-coil region" evidence="1">
    <location>
        <begin position="411"/>
        <end position="449"/>
    </location>
</feature>
<feature type="region of interest" description="Disordered" evidence="2">
    <location>
        <begin position="592"/>
        <end position="631"/>
    </location>
</feature>
<feature type="compositionally biased region" description="Basic and acidic residues" evidence="2">
    <location>
        <begin position="521"/>
        <end position="531"/>
    </location>
</feature>
<dbReference type="Proteomes" id="UP001055712">
    <property type="component" value="Unassembled WGS sequence"/>
</dbReference>
<feature type="region of interest" description="Disordered" evidence="2">
    <location>
        <begin position="170"/>
        <end position="189"/>
    </location>
</feature>
<feature type="region of interest" description="Disordered" evidence="2">
    <location>
        <begin position="226"/>
        <end position="255"/>
    </location>
</feature>
<dbReference type="OrthoDB" id="10688469at2759"/>
<name>A0A9D4YV55_CHLVU</name>
<evidence type="ECO:0000313" key="3">
    <source>
        <dbReference type="EMBL" id="KAI3427994.1"/>
    </source>
</evidence>
<evidence type="ECO:0000256" key="2">
    <source>
        <dbReference type="SAM" id="MobiDB-lite"/>
    </source>
</evidence>
<feature type="region of interest" description="Disordered" evidence="2">
    <location>
        <begin position="277"/>
        <end position="333"/>
    </location>
</feature>
<accession>A0A9D4YV55</accession>
<reference evidence="3" key="2">
    <citation type="submission" date="2020-11" db="EMBL/GenBank/DDBJ databases">
        <authorList>
            <person name="Cecchin M."/>
            <person name="Marcolungo L."/>
            <person name="Rossato M."/>
            <person name="Girolomoni L."/>
            <person name="Cosentino E."/>
            <person name="Cuine S."/>
            <person name="Li-Beisson Y."/>
            <person name="Delledonne M."/>
            <person name="Ballottari M."/>
        </authorList>
    </citation>
    <scope>NUCLEOTIDE SEQUENCE</scope>
    <source>
        <strain evidence="3">211/11P</strain>
        <tissue evidence="3">Whole cell</tissue>
    </source>
</reference>
<dbReference type="AlphaFoldDB" id="A0A9D4YV55"/>
<organism evidence="3 4">
    <name type="scientific">Chlorella vulgaris</name>
    <name type="common">Green alga</name>
    <dbReference type="NCBI Taxonomy" id="3077"/>
    <lineage>
        <taxon>Eukaryota</taxon>
        <taxon>Viridiplantae</taxon>
        <taxon>Chlorophyta</taxon>
        <taxon>core chlorophytes</taxon>
        <taxon>Trebouxiophyceae</taxon>
        <taxon>Chlorellales</taxon>
        <taxon>Chlorellaceae</taxon>
        <taxon>Chlorella clade</taxon>
        <taxon>Chlorella</taxon>
    </lineage>
</organism>